<keyword evidence="4" id="KW-1185">Reference proteome</keyword>
<reference evidence="3" key="1">
    <citation type="submission" date="2023-06" db="EMBL/GenBank/DDBJ databases">
        <title>Genomic analysis of the entomopathogenic nematode Steinernema hermaphroditum.</title>
        <authorList>
            <person name="Schwarz E.M."/>
            <person name="Heppert J.K."/>
            <person name="Baniya A."/>
            <person name="Schwartz H.T."/>
            <person name="Tan C.-H."/>
            <person name="Antoshechkin I."/>
            <person name="Sternberg P.W."/>
            <person name="Goodrich-Blair H."/>
            <person name="Dillman A.R."/>
        </authorList>
    </citation>
    <scope>NUCLEOTIDE SEQUENCE</scope>
    <source>
        <strain evidence="3">PS9179</strain>
        <tissue evidence="3">Whole animal</tissue>
    </source>
</reference>
<keyword evidence="2" id="KW-0472">Membrane</keyword>
<organism evidence="3 4">
    <name type="scientific">Steinernema hermaphroditum</name>
    <dbReference type="NCBI Taxonomy" id="289476"/>
    <lineage>
        <taxon>Eukaryota</taxon>
        <taxon>Metazoa</taxon>
        <taxon>Ecdysozoa</taxon>
        <taxon>Nematoda</taxon>
        <taxon>Chromadorea</taxon>
        <taxon>Rhabditida</taxon>
        <taxon>Tylenchina</taxon>
        <taxon>Panagrolaimomorpha</taxon>
        <taxon>Strongyloidoidea</taxon>
        <taxon>Steinernematidae</taxon>
        <taxon>Steinernema</taxon>
    </lineage>
</organism>
<feature type="compositionally biased region" description="Basic and acidic residues" evidence="1">
    <location>
        <begin position="493"/>
        <end position="504"/>
    </location>
</feature>
<keyword evidence="2" id="KW-0812">Transmembrane</keyword>
<feature type="region of interest" description="Disordered" evidence="1">
    <location>
        <begin position="493"/>
        <end position="561"/>
    </location>
</feature>
<feature type="transmembrane region" description="Helical" evidence="2">
    <location>
        <begin position="334"/>
        <end position="359"/>
    </location>
</feature>
<dbReference type="Proteomes" id="UP001175271">
    <property type="component" value="Unassembled WGS sequence"/>
</dbReference>
<name>A0AA39LM29_9BILA</name>
<dbReference type="EMBL" id="JAUCMV010000004">
    <property type="protein sequence ID" value="KAK0402095.1"/>
    <property type="molecule type" value="Genomic_DNA"/>
</dbReference>
<protein>
    <submittedName>
        <fullName evidence="3">Uncharacterized protein</fullName>
    </submittedName>
</protein>
<comment type="caution">
    <text evidence="3">The sequence shown here is derived from an EMBL/GenBank/DDBJ whole genome shotgun (WGS) entry which is preliminary data.</text>
</comment>
<sequence>MFFGHTKIRKKSLAAWRIKARFKMSESDKLEEIKQLVIANNQRVNDLLKKGASKPLKSSRLEVQTKFNEEVIALLERGENDAIDEAVEMLKARNLLLKKGDTKPEFFGFFDNHRDAKPDLSFAQCVQEALQEFAKVEATTPSSSQKQRVPAERTALKQAWPRVSEETPQKDQQGFPIDPFAKVHQAIGSFLSPPIVEEAIAVIRAARESSTVRRYTQMATKFLSWRKEPKSCVSSSEVLAYLSSSGGALRMRSVAVILLCTLLYKMSLGNGNDTLITGAVMQNLTTTVRNSGATTEVTGTQARNTTLSDASRIQSYHATTTEPARHESSGYSRLFLLVGVPVVLIVLAAIGIGICYFMYRKKRNEKRRLKEKAILRKRANKPVAPGAPCPKRDVRIPLVPKRDVYIPTEATAPAPGGPDLSPHNIPVTAFKFRGPLVIDKRIDVNTDRKHLLDDPKLNADSPKATDHVTFDDDLNEAFQIGNDVDVVIEKNENQEPPKPVHTEDLESSAKLVLKAESEKNMTQREQNNNDTSSSTTPSKSQTTSSAKSSKAGTETSRSSNS</sequence>
<gene>
    <name evidence="3" type="ORF">QR680_016142</name>
</gene>
<dbReference type="AlphaFoldDB" id="A0AA39LM29"/>
<accession>A0AA39LM29</accession>
<evidence type="ECO:0000256" key="1">
    <source>
        <dbReference type="SAM" id="MobiDB-lite"/>
    </source>
</evidence>
<keyword evidence="2" id="KW-1133">Transmembrane helix</keyword>
<feature type="compositionally biased region" description="Low complexity" evidence="1">
    <location>
        <begin position="531"/>
        <end position="561"/>
    </location>
</feature>
<evidence type="ECO:0000313" key="4">
    <source>
        <dbReference type="Proteomes" id="UP001175271"/>
    </source>
</evidence>
<proteinExistence type="predicted"/>
<evidence type="ECO:0000313" key="3">
    <source>
        <dbReference type="EMBL" id="KAK0402095.1"/>
    </source>
</evidence>
<feature type="compositionally biased region" description="Basic and acidic residues" evidence="1">
    <location>
        <begin position="513"/>
        <end position="522"/>
    </location>
</feature>
<evidence type="ECO:0000256" key="2">
    <source>
        <dbReference type="SAM" id="Phobius"/>
    </source>
</evidence>